<dbReference type="RefSeq" id="WP_007253581.1">
    <property type="nucleotide sequence ID" value="NZ_CH724107.1"/>
</dbReference>
<dbReference type="EMBL" id="AAOT01000021">
    <property type="protein sequence ID" value="EAR50883.1"/>
    <property type="molecule type" value="Genomic_DNA"/>
</dbReference>
<dbReference type="STRING" id="314256.OG2516_00230"/>
<accession>Q2CDU5</accession>
<proteinExistence type="predicted"/>
<feature type="transmembrane region" description="Helical" evidence="1">
    <location>
        <begin position="83"/>
        <end position="101"/>
    </location>
</feature>
<name>Q2CDU5_OCEGH</name>
<reference evidence="2 3" key="1">
    <citation type="journal article" date="2010" name="J. Bacteriol.">
        <title>Genome sequences of Oceanicola granulosus HTCC2516(T) and Oceanicola batsensis HTCC2597(TDelta).</title>
        <authorList>
            <person name="Thrash J.C."/>
            <person name="Cho J.C."/>
            <person name="Vergin K.L."/>
            <person name="Giovannoni S.J."/>
        </authorList>
    </citation>
    <scope>NUCLEOTIDE SEQUENCE [LARGE SCALE GENOMIC DNA]</scope>
    <source>
        <strain evidence="3">ATCC BAA-861 / DSM 15982 / KCTC 12143 / HTCC2516</strain>
    </source>
</reference>
<keyword evidence="1" id="KW-0812">Transmembrane</keyword>
<sequence length="171" mass="17676">MRRLLGLVAALLAGGIVFSGFLPWVEVGPLWTATLYGVASGQFGEIVEAARAGRLPVLAAIFLASFPVAFVSLLVSLGGFVRWLALLAGLLPLVALIGTAIDTRGRLGGLIGDLPEGTRAARSLIGDGLWIYGGAALALTLLALLAPRPALSRARRRAAPSGRRGRQGRSG</sequence>
<keyword evidence="1" id="KW-1133">Transmembrane helix</keyword>
<keyword evidence="3" id="KW-1185">Reference proteome</keyword>
<evidence type="ECO:0000313" key="3">
    <source>
        <dbReference type="Proteomes" id="UP000003635"/>
    </source>
</evidence>
<feature type="transmembrane region" description="Helical" evidence="1">
    <location>
        <begin position="57"/>
        <end position="76"/>
    </location>
</feature>
<comment type="caution">
    <text evidence="2">The sequence shown here is derived from an EMBL/GenBank/DDBJ whole genome shotgun (WGS) entry which is preliminary data.</text>
</comment>
<keyword evidence="1" id="KW-0472">Membrane</keyword>
<evidence type="ECO:0000256" key="1">
    <source>
        <dbReference type="SAM" id="Phobius"/>
    </source>
</evidence>
<evidence type="ECO:0000313" key="2">
    <source>
        <dbReference type="EMBL" id="EAR50883.1"/>
    </source>
</evidence>
<gene>
    <name evidence="2" type="ORF">OG2516_00230</name>
</gene>
<dbReference type="AlphaFoldDB" id="Q2CDU5"/>
<organism evidence="2 3">
    <name type="scientific">Oceanicola granulosus (strain ATCC BAA-861 / DSM 15982 / KCTC 12143 / HTCC2516)</name>
    <dbReference type="NCBI Taxonomy" id="314256"/>
    <lineage>
        <taxon>Bacteria</taxon>
        <taxon>Pseudomonadati</taxon>
        <taxon>Pseudomonadota</taxon>
        <taxon>Alphaproteobacteria</taxon>
        <taxon>Rhodobacterales</taxon>
        <taxon>Roseobacteraceae</taxon>
        <taxon>Oceanicola</taxon>
    </lineage>
</organism>
<dbReference type="HOGENOM" id="CLU_1561336_0_0_5"/>
<feature type="transmembrane region" description="Helical" evidence="1">
    <location>
        <begin position="129"/>
        <end position="147"/>
    </location>
</feature>
<protein>
    <submittedName>
        <fullName evidence="2">Uncharacterized protein</fullName>
    </submittedName>
</protein>
<dbReference type="Proteomes" id="UP000003635">
    <property type="component" value="Unassembled WGS sequence"/>
</dbReference>